<dbReference type="PANTHER" id="PTHR22891">
    <property type="entry name" value="EUKARYOTIC TRANSLATION INITIATION FACTOR 2C"/>
    <property type="match status" value="1"/>
</dbReference>
<dbReference type="PROSITE" id="PS50822">
    <property type="entry name" value="PIWI"/>
    <property type="match status" value="1"/>
</dbReference>
<comment type="caution">
    <text evidence="3">The sequence shown here is derived from an EMBL/GenBank/DDBJ whole genome shotgun (WGS) entry which is preliminary data.</text>
</comment>
<dbReference type="InterPro" id="IPR032472">
    <property type="entry name" value="ArgoL2"/>
</dbReference>
<dbReference type="Pfam" id="PF08699">
    <property type="entry name" value="ArgoL1"/>
    <property type="match status" value="1"/>
</dbReference>
<name>A0A2T9YYV5_9FUNG</name>
<dbReference type="InterPro" id="IPR032473">
    <property type="entry name" value="Argonaute_Mid_dom"/>
</dbReference>
<dbReference type="GO" id="GO:0003723">
    <property type="term" value="F:RNA binding"/>
    <property type="evidence" value="ECO:0007669"/>
    <property type="project" value="InterPro"/>
</dbReference>
<dbReference type="Gene3D" id="3.40.50.2300">
    <property type="match status" value="1"/>
</dbReference>
<dbReference type="Gene3D" id="3.30.420.10">
    <property type="entry name" value="Ribonuclease H-like superfamily/Ribonuclease H"/>
    <property type="match status" value="1"/>
</dbReference>
<dbReference type="SUPFAM" id="SSF53098">
    <property type="entry name" value="Ribonuclease H-like"/>
    <property type="match status" value="1"/>
</dbReference>
<feature type="domain" description="Piwi" evidence="2">
    <location>
        <begin position="528"/>
        <end position="829"/>
    </location>
</feature>
<dbReference type="OrthoDB" id="10252740at2759"/>
<dbReference type="Pfam" id="PF02170">
    <property type="entry name" value="PAZ"/>
    <property type="match status" value="1"/>
</dbReference>
<dbReference type="InterPro" id="IPR036397">
    <property type="entry name" value="RNaseH_sf"/>
</dbReference>
<accession>A0A2T9YYV5</accession>
<dbReference type="STRING" id="61424.A0A2T9YYV5"/>
<dbReference type="InterPro" id="IPR012337">
    <property type="entry name" value="RNaseH-like_sf"/>
</dbReference>
<dbReference type="EMBL" id="MBFT01000105">
    <property type="protein sequence ID" value="PVU97520.1"/>
    <property type="molecule type" value="Genomic_DNA"/>
</dbReference>
<protein>
    <recommendedName>
        <fullName evidence="5">Piwi domain-containing protein</fullName>
    </recommendedName>
</protein>
<dbReference type="InterPro" id="IPR003165">
    <property type="entry name" value="Piwi"/>
</dbReference>
<dbReference type="Proteomes" id="UP000245699">
    <property type="component" value="Unassembled WGS sequence"/>
</dbReference>
<feature type="domain" description="PAZ" evidence="1">
    <location>
        <begin position="236"/>
        <end position="353"/>
    </location>
</feature>
<dbReference type="InterPro" id="IPR045246">
    <property type="entry name" value="Piwi_ago-like"/>
</dbReference>
<dbReference type="PROSITE" id="PS50821">
    <property type="entry name" value="PAZ"/>
    <property type="match status" value="1"/>
</dbReference>
<evidence type="ECO:0000313" key="3">
    <source>
        <dbReference type="EMBL" id="PVU97520.1"/>
    </source>
</evidence>
<dbReference type="Pfam" id="PF16487">
    <property type="entry name" value="ArgoMid"/>
    <property type="match status" value="1"/>
</dbReference>
<dbReference type="Gene3D" id="2.170.260.10">
    <property type="entry name" value="paz domain"/>
    <property type="match status" value="1"/>
</dbReference>
<dbReference type="AlphaFoldDB" id="A0A2T9YYV5"/>
<gene>
    <name evidence="3" type="ORF">BB559_002003</name>
</gene>
<reference evidence="3 4" key="1">
    <citation type="journal article" date="2018" name="MBio">
        <title>Comparative Genomics Reveals the Core Gene Toolbox for the Fungus-Insect Symbiosis.</title>
        <authorList>
            <person name="Wang Y."/>
            <person name="Stata M."/>
            <person name="Wang W."/>
            <person name="Stajich J.E."/>
            <person name="White M.M."/>
            <person name="Moncalvo J.M."/>
        </authorList>
    </citation>
    <scope>NUCLEOTIDE SEQUENCE [LARGE SCALE GENOMIC DNA]</scope>
    <source>
        <strain evidence="3 4">AUS-77-4</strain>
    </source>
</reference>
<evidence type="ECO:0000313" key="4">
    <source>
        <dbReference type="Proteomes" id="UP000245699"/>
    </source>
</evidence>
<dbReference type="InterPro" id="IPR003100">
    <property type="entry name" value="PAZ_dom"/>
</dbReference>
<evidence type="ECO:0000259" key="1">
    <source>
        <dbReference type="PROSITE" id="PS50821"/>
    </source>
</evidence>
<evidence type="ECO:0008006" key="5">
    <source>
        <dbReference type="Google" id="ProtNLM"/>
    </source>
</evidence>
<keyword evidence="4" id="KW-1185">Reference proteome</keyword>
<dbReference type="Pfam" id="PF16488">
    <property type="entry name" value="ArgoL2"/>
    <property type="match status" value="1"/>
</dbReference>
<dbReference type="Pfam" id="PF02171">
    <property type="entry name" value="Piwi"/>
    <property type="match status" value="1"/>
</dbReference>
<dbReference type="SMART" id="SM01163">
    <property type="entry name" value="DUF1785"/>
    <property type="match status" value="1"/>
</dbReference>
<dbReference type="InterPro" id="IPR036085">
    <property type="entry name" value="PAZ_dom_sf"/>
</dbReference>
<dbReference type="CDD" id="cd02846">
    <property type="entry name" value="PAZ_argonaute_like"/>
    <property type="match status" value="1"/>
</dbReference>
<organism evidence="3 4">
    <name type="scientific">Furculomyces boomerangus</name>
    <dbReference type="NCBI Taxonomy" id="61424"/>
    <lineage>
        <taxon>Eukaryota</taxon>
        <taxon>Fungi</taxon>
        <taxon>Fungi incertae sedis</taxon>
        <taxon>Zoopagomycota</taxon>
        <taxon>Kickxellomycotina</taxon>
        <taxon>Harpellomycetes</taxon>
        <taxon>Harpellales</taxon>
        <taxon>Harpellaceae</taxon>
        <taxon>Furculomyces</taxon>
    </lineage>
</organism>
<evidence type="ECO:0000259" key="2">
    <source>
        <dbReference type="PROSITE" id="PS50822"/>
    </source>
</evidence>
<dbReference type="SMART" id="SM00950">
    <property type="entry name" value="Piwi"/>
    <property type="match status" value="1"/>
</dbReference>
<dbReference type="SUPFAM" id="SSF101690">
    <property type="entry name" value="PAZ domain"/>
    <property type="match status" value="1"/>
</dbReference>
<proteinExistence type="predicted"/>
<dbReference type="Pfam" id="PF16486">
    <property type="entry name" value="ArgoN"/>
    <property type="match status" value="1"/>
</dbReference>
<dbReference type="InterPro" id="IPR014811">
    <property type="entry name" value="ArgoL1"/>
</dbReference>
<sequence length="871" mass="98203">MEGVPAESKPLEVHLAKRTGFGTLGRPVNIQTNYYEVTSVLDTTIYQYSIDITQKPYVLKEGEVPRPPRERKFPPKFLREIFGSFIAQYGSSKLGGTQIAYDGSKVAYAPTRLFLDSKTQEFETSHVEGGRARSFIVKIQEAAQIDLSDLKRFIKGEEVDPSVWSSGLRVLDTALYQDISLTHTKVGRSFFTQADSISLGEGVELWRGIFQSIKAGQGKLYLNLDIANTAFLMHGNVIDFVVSVLQVRDPRDLERMDSPERWVKIKRLIKGTLMSIRHTKRGEVRLKAKGLSDLSAEKIIFEMTDPETNATKKISVSDYFNDRYKIRLKYPYLPCIEFPKSNFIPMELCKLEPGHHYKRKLNEQQTSTMIKFACQKPKARQEMIQRNFNDMNCNNNPVMKAFNFSVSNRMVTLKARQLPTPEVFYSDASRERSLKPNGGAWNMRDKVVWKGTTLNVWGVVVFVDQRKASQSSIQNFLRTLVSTCKNTGLDIVNSRPSISYVNPMSNLSQQLESAFRKVGDEAQAYPQMLLCVLPTASSSLYSKIKSVAYTELGVHTQCMLHKHTMRPNPQYCANLCLKMNVKLGGISNALKSASLPKVSSVPTIIFGADVTHPGIGETDRPSIAAVVGSMDQQFCRYKAMLAQQPARVEIIQNLAGIVREQLVSFYQANNAKPARIVFYRDGVSEGQFAEVMATEVQAIHDACEGLEKGYNPKITFIIVKKGHRARFFPLDQRESDRSGNCMPGTVVDTDITSPFLYDFYLLSHSGIQGTSKCVHYVVLKDENEFSPDEIQTLSYNMCYLYAICTRSVSIVPCVYYAHRVAFRARSHTKDVWGSSDTGSIASGYQGESVQQEFAGRLLPVHDRLKQTMYFM</sequence>
<dbReference type="InterPro" id="IPR032474">
    <property type="entry name" value="Argonaute_N"/>
</dbReference>
<dbReference type="CDD" id="cd04657">
    <property type="entry name" value="Piwi_ago-like"/>
    <property type="match status" value="1"/>
</dbReference>